<evidence type="ECO:0000313" key="1">
    <source>
        <dbReference type="EMBL" id="VUC30075.1"/>
    </source>
</evidence>
<comment type="caution">
    <text evidence="1">The sequence shown here is derived from an EMBL/GenBank/DDBJ whole genome shotgun (WGS) entry which is preliminary data.</text>
</comment>
<keyword evidence="2" id="KW-1185">Reference proteome</keyword>
<evidence type="ECO:0000313" key="2">
    <source>
        <dbReference type="Proteomes" id="UP000766486"/>
    </source>
</evidence>
<protein>
    <submittedName>
        <fullName evidence="1">Uncharacterized protein</fullName>
    </submittedName>
</protein>
<accession>A0ABY6UJ85</accession>
<gene>
    <name evidence="1" type="ORF">CLO192961_LOCUS275524</name>
</gene>
<name>A0ABY6UJ85_BIOOC</name>
<organism evidence="1 2">
    <name type="scientific">Bionectria ochroleuca</name>
    <name type="common">Gliocladium roseum</name>
    <dbReference type="NCBI Taxonomy" id="29856"/>
    <lineage>
        <taxon>Eukaryota</taxon>
        <taxon>Fungi</taxon>
        <taxon>Dikarya</taxon>
        <taxon>Ascomycota</taxon>
        <taxon>Pezizomycotina</taxon>
        <taxon>Sordariomycetes</taxon>
        <taxon>Hypocreomycetidae</taxon>
        <taxon>Hypocreales</taxon>
        <taxon>Bionectriaceae</taxon>
        <taxon>Clonostachys</taxon>
    </lineage>
</organism>
<reference evidence="1 2" key="1">
    <citation type="submission" date="2019-06" db="EMBL/GenBank/DDBJ databases">
        <authorList>
            <person name="Broberg M."/>
        </authorList>
    </citation>
    <scope>NUCLEOTIDE SEQUENCE [LARGE SCALE GENOMIC DNA]</scope>
</reference>
<sequence>MKNVDTVMKEVTDELHAELDGSPEVFVAAGYIREACTVAARTVTRTMLPNMAHEYLEDDLMECKARVLEMLRAMFEVVAEDKRLATVLIFANAVSKAAFKAGSGSKDYRTGVWAAIITKLCSSL</sequence>
<dbReference type="EMBL" id="CABFNS010000813">
    <property type="protein sequence ID" value="VUC30075.1"/>
    <property type="molecule type" value="Genomic_DNA"/>
</dbReference>
<proteinExistence type="predicted"/>
<dbReference type="Proteomes" id="UP000766486">
    <property type="component" value="Unassembled WGS sequence"/>
</dbReference>